<dbReference type="PANTHER" id="PTHR21593:SF36">
    <property type="entry name" value="DUF148 DOMAIN-CONTAINING PROTEIN-RELATED"/>
    <property type="match status" value="1"/>
</dbReference>
<dbReference type="InterPro" id="IPR052823">
    <property type="entry name" value="SXP/RAL-2_related"/>
</dbReference>
<dbReference type="WBParaSite" id="HCON_00098420-00001">
    <property type="protein sequence ID" value="HCON_00098420-00001"/>
    <property type="gene ID" value="HCON_00098420"/>
</dbReference>
<keyword evidence="3" id="KW-1185">Reference proteome</keyword>
<accession>A0A7I4YH48</accession>
<feature type="compositionally biased region" description="Basic and acidic residues" evidence="1">
    <location>
        <begin position="173"/>
        <end position="332"/>
    </location>
</feature>
<feature type="region of interest" description="Disordered" evidence="1">
    <location>
        <begin position="143"/>
        <end position="386"/>
    </location>
</feature>
<proteinExistence type="predicted"/>
<reference evidence="4" key="1">
    <citation type="submission" date="2020-12" db="UniProtKB">
        <authorList>
            <consortium name="WormBaseParasite"/>
        </authorList>
    </citation>
    <scope>IDENTIFICATION</scope>
    <source>
        <strain evidence="4">MHco3</strain>
    </source>
</reference>
<name>A0A7I4YH48_HAECO</name>
<protein>
    <submittedName>
        <fullName evidence="4">ANIS5_cation-bd domain-containing protein</fullName>
    </submittedName>
</protein>
<feature type="compositionally biased region" description="Low complexity" evidence="1">
    <location>
        <begin position="366"/>
        <end position="386"/>
    </location>
</feature>
<feature type="compositionally biased region" description="Basic and acidic residues" evidence="1">
    <location>
        <begin position="143"/>
        <end position="160"/>
    </location>
</feature>
<feature type="compositionally biased region" description="Basic residues" evidence="1">
    <location>
        <begin position="161"/>
        <end position="172"/>
    </location>
</feature>
<dbReference type="AlphaFoldDB" id="A0A7I4YH48"/>
<evidence type="ECO:0000256" key="1">
    <source>
        <dbReference type="SAM" id="MobiDB-lite"/>
    </source>
</evidence>
<dbReference type="Pfam" id="PF02520">
    <property type="entry name" value="ANIS5_cation-bd"/>
    <property type="match status" value="1"/>
</dbReference>
<organism evidence="3 4">
    <name type="scientific">Haemonchus contortus</name>
    <name type="common">Barber pole worm</name>
    <dbReference type="NCBI Taxonomy" id="6289"/>
    <lineage>
        <taxon>Eukaryota</taxon>
        <taxon>Metazoa</taxon>
        <taxon>Ecdysozoa</taxon>
        <taxon>Nematoda</taxon>
        <taxon>Chromadorea</taxon>
        <taxon>Rhabditida</taxon>
        <taxon>Rhabditina</taxon>
        <taxon>Rhabditomorpha</taxon>
        <taxon>Strongyloidea</taxon>
        <taxon>Trichostrongylidae</taxon>
        <taxon>Haemonchus</taxon>
    </lineage>
</organism>
<dbReference type="InterPro" id="IPR003677">
    <property type="entry name" value="ANIS5_cation-bd"/>
</dbReference>
<evidence type="ECO:0000259" key="2">
    <source>
        <dbReference type="Pfam" id="PF02520"/>
    </source>
</evidence>
<evidence type="ECO:0000313" key="4">
    <source>
        <dbReference type="WBParaSite" id="HCON_00098420-00001"/>
    </source>
</evidence>
<feature type="domain" description="SXP/RAL-2 family protein Ani s 5-like cation-binding" evidence="2">
    <location>
        <begin position="36"/>
        <end position="141"/>
    </location>
</feature>
<evidence type="ECO:0000313" key="3">
    <source>
        <dbReference type="Proteomes" id="UP000025227"/>
    </source>
</evidence>
<sequence length="422" mass="48517">MKLLILLFIAAAAAHPGIMWMELLHAPFLAEVSWNAQFDYFKILYNQTLTIAKQKEEIKLWAKRNDVSKEVTSFFHKFNRRMEKTNKDVAKVIHALPIALRNLTKIMKNEKQTLPEMMAAIKHLKEEQPLVFRVLKSAIKEVMHEHGSHGTHPNPHEGRQVTHKHGSHRPHPNLHEERHTTHKQGTHETHPKSHEGRQVTHESDSHGSHSKPHAERQTTHKQGTHEAHPSSHEERQVTHKTYSHEPHPKPQEELQVTHEQITHETHPSTHEEGQVTHKSLFHEPHPKPEEELQVTHEQVTHETHPSPHEEPEVTSKPDSHEPYTKPYEEHQTTHGPGGPSDFHPKPHGGHIPLGGPEPEKTQQGKPWQNPWNKGWNNGPSNGWPNNGPENKPFGAAPWNGEGWRFDPFGIFEHWFGFFGGML</sequence>
<dbReference type="Proteomes" id="UP000025227">
    <property type="component" value="Unplaced"/>
</dbReference>
<dbReference type="PANTHER" id="PTHR21593">
    <property type="entry name" value="PRION-LIKE- Q/N-RICH -DOMAIN-BEARING PROTEIN PROTEIN"/>
    <property type="match status" value="1"/>
</dbReference>